<dbReference type="InterPro" id="IPR000847">
    <property type="entry name" value="LysR_HTH_N"/>
</dbReference>
<evidence type="ECO:0000256" key="1">
    <source>
        <dbReference type="ARBA" id="ARBA00009437"/>
    </source>
</evidence>
<dbReference type="EMBL" id="BAABHK010000009">
    <property type="protein sequence ID" value="GAA4631474.1"/>
    <property type="molecule type" value="Genomic_DNA"/>
</dbReference>
<sequence length="308" mass="33292">MPDLHRLRCFLAVARERNFTRAAEQLHIAQPALSRHVRQLEQELGVRLLDRTTQYVEPTEAGRMLMERGAALCEEADRLWRDVRAYADGEHGTLTIGYSASLGYETAPELLAALAERHPAITVDTRLLSTADIVGGVADGTLDAGLVRCPPPLPDLVRTTLRLEPQGVLMHAEHPFADRRAVATADLGEETLLVHAREANPGHHDAIMEILRSAGVSPRLQPRRLSFDAAHTPVAQNKAVSIVGQSAAGSLPAHLVWRPLTPATTVEIHLLTRGSGTTPTVARLLRTASATARAHGWLRTADAAGLSG</sequence>
<accession>A0ABP8UHW9</accession>
<dbReference type="InterPro" id="IPR036388">
    <property type="entry name" value="WH-like_DNA-bd_sf"/>
</dbReference>
<keyword evidence="4" id="KW-0804">Transcription</keyword>
<keyword evidence="3" id="KW-0238">DNA-binding</keyword>
<keyword evidence="2" id="KW-0805">Transcription regulation</keyword>
<dbReference type="RefSeq" id="WP_345434547.1">
    <property type="nucleotide sequence ID" value="NZ_BAABHK010000009.1"/>
</dbReference>
<comment type="similarity">
    <text evidence="1">Belongs to the LysR transcriptional regulatory family.</text>
</comment>
<evidence type="ECO:0000313" key="7">
    <source>
        <dbReference type="Proteomes" id="UP001501442"/>
    </source>
</evidence>
<dbReference type="InterPro" id="IPR036390">
    <property type="entry name" value="WH_DNA-bd_sf"/>
</dbReference>
<keyword evidence="7" id="KW-1185">Reference proteome</keyword>
<evidence type="ECO:0000256" key="3">
    <source>
        <dbReference type="ARBA" id="ARBA00023125"/>
    </source>
</evidence>
<evidence type="ECO:0000256" key="4">
    <source>
        <dbReference type="ARBA" id="ARBA00023163"/>
    </source>
</evidence>
<proteinExistence type="inferred from homology"/>
<dbReference type="PRINTS" id="PR00039">
    <property type="entry name" value="HTHLYSR"/>
</dbReference>
<dbReference type="PROSITE" id="PS50931">
    <property type="entry name" value="HTH_LYSR"/>
    <property type="match status" value="1"/>
</dbReference>
<dbReference type="PANTHER" id="PTHR30346">
    <property type="entry name" value="TRANSCRIPTIONAL DUAL REGULATOR HCAR-RELATED"/>
    <property type="match status" value="1"/>
</dbReference>
<organism evidence="6 7">
    <name type="scientific">Actinoallomurus vinaceus</name>
    <dbReference type="NCBI Taxonomy" id="1080074"/>
    <lineage>
        <taxon>Bacteria</taxon>
        <taxon>Bacillati</taxon>
        <taxon>Actinomycetota</taxon>
        <taxon>Actinomycetes</taxon>
        <taxon>Streptosporangiales</taxon>
        <taxon>Thermomonosporaceae</taxon>
        <taxon>Actinoallomurus</taxon>
    </lineage>
</organism>
<evidence type="ECO:0000259" key="5">
    <source>
        <dbReference type="PROSITE" id="PS50931"/>
    </source>
</evidence>
<dbReference type="Pfam" id="PF00126">
    <property type="entry name" value="HTH_1"/>
    <property type="match status" value="1"/>
</dbReference>
<gene>
    <name evidence="6" type="ORF">GCM10023196_061030</name>
</gene>
<dbReference type="SUPFAM" id="SSF46785">
    <property type="entry name" value="Winged helix' DNA-binding domain"/>
    <property type="match status" value="1"/>
</dbReference>
<evidence type="ECO:0000256" key="2">
    <source>
        <dbReference type="ARBA" id="ARBA00023015"/>
    </source>
</evidence>
<dbReference type="Gene3D" id="3.40.190.10">
    <property type="entry name" value="Periplasmic binding protein-like II"/>
    <property type="match status" value="2"/>
</dbReference>
<dbReference type="InterPro" id="IPR005119">
    <property type="entry name" value="LysR_subst-bd"/>
</dbReference>
<protein>
    <submittedName>
        <fullName evidence="6">LysR family transcriptional regulator</fullName>
    </submittedName>
</protein>
<dbReference type="PANTHER" id="PTHR30346:SF28">
    <property type="entry name" value="HTH-TYPE TRANSCRIPTIONAL REGULATOR CYNR"/>
    <property type="match status" value="1"/>
</dbReference>
<dbReference type="CDD" id="cd08414">
    <property type="entry name" value="PBP2_LTTR_aromatics_like"/>
    <property type="match status" value="1"/>
</dbReference>
<dbReference type="Pfam" id="PF03466">
    <property type="entry name" value="LysR_substrate"/>
    <property type="match status" value="1"/>
</dbReference>
<feature type="domain" description="HTH lysR-type" evidence="5">
    <location>
        <begin position="2"/>
        <end position="59"/>
    </location>
</feature>
<comment type="caution">
    <text evidence="6">The sequence shown here is derived from an EMBL/GenBank/DDBJ whole genome shotgun (WGS) entry which is preliminary data.</text>
</comment>
<reference evidence="7" key="1">
    <citation type="journal article" date="2019" name="Int. J. Syst. Evol. Microbiol.">
        <title>The Global Catalogue of Microorganisms (GCM) 10K type strain sequencing project: providing services to taxonomists for standard genome sequencing and annotation.</title>
        <authorList>
            <consortium name="The Broad Institute Genomics Platform"/>
            <consortium name="The Broad Institute Genome Sequencing Center for Infectious Disease"/>
            <person name="Wu L."/>
            <person name="Ma J."/>
        </authorList>
    </citation>
    <scope>NUCLEOTIDE SEQUENCE [LARGE SCALE GENOMIC DNA]</scope>
    <source>
        <strain evidence="7">JCM 17939</strain>
    </source>
</reference>
<dbReference type="SUPFAM" id="SSF53850">
    <property type="entry name" value="Periplasmic binding protein-like II"/>
    <property type="match status" value="1"/>
</dbReference>
<dbReference type="Gene3D" id="1.10.10.10">
    <property type="entry name" value="Winged helix-like DNA-binding domain superfamily/Winged helix DNA-binding domain"/>
    <property type="match status" value="1"/>
</dbReference>
<dbReference type="Proteomes" id="UP001501442">
    <property type="component" value="Unassembled WGS sequence"/>
</dbReference>
<name>A0ABP8UHW9_9ACTN</name>
<evidence type="ECO:0000313" key="6">
    <source>
        <dbReference type="EMBL" id="GAA4631474.1"/>
    </source>
</evidence>